<sequence length="40" mass="4405">MPDLPHPRNGTARTHHCTAGLAPRLYPIKVIGVAPYRLTL</sequence>
<dbReference type="EMBL" id="DP000009">
    <property type="protein sequence ID" value="ABF94769.1"/>
    <property type="molecule type" value="Genomic_DNA"/>
</dbReference>
<accession>Q10PM5</accession>
<name>Q10PM5_ORYSJ</name>
<reference evidence="1" key="2">
    <citation type="submission" date="2006-06" db="EMBL/GenBank/DDBJ databases">
        <authorList>
            <person name="Buell R."/>
            <person name="Wing R.A."/>
            <person name="McCombie W.A."/>
            <person name="Ouyang S."/>
        </authorList>
    </citation>
    <scope>NUCLEOTIDE SEQUENCE</scope>
</reference>
<evidence type="ECO:0000313" key="1">
    <source>
        <dbReference type="EMBL" id="ABF94769.1"/>
    </source>
</evidence>
<protein>
    <submittedName>
        <fullName evidence="1">Uncharacterized protein</fullName>
    </submittedName>
</protein>
<reference evidence="1" key="1">
    <citation type="journal article" date="2005" name="Genome Res.">
        <title>Sequence, annotation, and analysis of synteny between rice chromosome 3 and diverged grass species.</title>
        <authorList>
            <consortium name="Rice Chromosome 3 Sequencing Consortium"/>
            <person name="Buell C.R."/>
            <person name="Yuan Q."/>
            <person name="Ouyang S."/>
            <person name="Liu J."/>
            <person name="Zhu W."/>
            <person name="Wang A."/>
            <person name="Maiti R."/>
            <person name="Haas B."/>
            <person name="Wortman J."/>
            <person name="Pertea M."/>
            <person name="Jones K.M."/>
            <person name="Kim M."/>
            <person name="Overton L."/>
            <person name="Tsitrin T."/>
            <person name="Fadrosh D."/>
            <person name="Bera J."/>
            <person name="Weaver B."/>
            <person name="Jin S."/>
            <person name="Johri S."/>
            <person name="Reardon M."/>
            <person name="Webb K."/>
            <person name="Hill J."/>
            <person name="Moffat K."/>
            <person name="Tallon L."/>
            <person name="Van Aken S."/>
            <person name="Lewis M."/>
            <person name="Utterback T."/>
            <person name="Feldblyum T."/>
            <person name="Zismann V."/>
            <person name="Iobst S."/>
            <person name="Hsiao J."/>
            <person name="de Vazeille A.R."/>
            <person name="Salzberg S.L."/>
            <person name="White O."/>
            <person name="Fraser C."/>
            <person name="Yu Y."/>
            <person name="Kim H."/>
            <person name="Rambo T."/>
            <person name="Currie J."/>
            <person name="Collura K."/>
            <person name="Kernodle-Thompson S."/>
            <person name="Wei F."/>
            <person name="Kudrna K."/>
            <person name="Ammiraju J.S."/>
            <person name="Luo M."/>
            <person name="Goicoechea J.L."/>
            <person name="Wing R.A."/>
            <person name="Henry D."/>
            <person name="Oates R."/>
            <person name="Palmer M."/>
            <person name="Pries G."/>
            <person name="Saski C."/>
            <person name="Simmons J."/>
            <person name="Soderlund C."/>
            <person name="Nelson W."/>
            <person name="de la Bastide M."/>
            <person name="Spiegel L."/>
            <person name="Nascimento L."/>
            <person name="Huang E."/>
            <person name="Preston R."/>
            <person name="Zutavern T."/>
            <person name="Palmer L."/>
            <person name="O'Shaughnessy A."/>
            <person name="Dike S."/>
            <person name="McCombie W.R."/>
            <person name="Minx P."/>
            <person name="Cordum H."/>
            <person name="Wilson R."/>
            <person name="Jin W."/>
            <person name="Lee H.R."/>
            <person name="Jiang J."/>
            <person name="Jackson S."/>
        </authorList>
    </citation>
    <scope>NUCLEOTIDE SEQUENCE [LARGE SCALE GENOMIC DNA]</scope>
</reference>
<dbReference type="AlphaFoldDB" id="Q10PM5"/>
<organism evidence="1">
    <name type="scientific">Oryza sativa subsp. japonica</name>
    <name type="common">Rice</name>
    <dbReference type="NCBI Taxonomy" id="39947"/>
    <lineage>
        <taxon>Eukaryota</taxon>
        <taxon>Viridiplantae</taxon>
        <taxon>Streptophyta</taxon>
        <taxon>Embryophyta</taxon>
        <taxon>Tracheophyta</taxon>
        <taxon>Spermatophyta</taxon>
        <taxon>Magnoliopsida</taxon>
        <taxon>Liliopsida</taxon>
        <taxon>Poales</taxon>
        <taxon>Poaceae</taxon>
        <taxon>BOP clade</taxon>
        <taxon>Oryzoideae</taxon>
        <taxon>Oryzeae</taxon>
        <taxon>Oryzinae</taxon>
        <taxon>Oryza</taxon>
        <taxon>Oryza sativa</taxon>
    </lineage>
</organism>
<gene>
    <name evidence="1" type="ordered locus">LOC_Os03g12739</name>
</gene>
<proteinExistence type="predicted"/>